<feature type="domain" description="Rubrerythrin diiron-binding" evidence="1">
    <location>
        <begin position="11"/>
        <end position="152"/>
    </location>
</feature>
<dbReference type="InterPro" id="IPR003251">
    <property type="entry name" value="Rr_diiron-bd_dom"/>
</dbReference>
<dbReference type="InterPro" id="IPR009078">
    <property type="entry name" value="Ferritin-like_SF"/>
</dbReference>
<evidence type="ECO:0000313" key="3">
    <source>
        <dbReference type="Proteomes" id="UP000736328"/>
    </source>
</evidence>
<accession>A0A933I9U7</accession>
<proteinExistence type="predicted"/>
<dbReference type="Pfam" id="PF02915">
    <property type="entry name" value="Rubrerythrin"/>
    <property type="match status" value="1"/>
</dbReference>
<protein>
    <submittedName>
        <fullName evidence="2">Ferritin family protein</fullName>
    </submittedName>
</protein>
<organism evidence="2 3">
    <name type="scientific">candidate division TA06 bacterium</name>
    <dbReference type="NCBI Taxonomy" id="2250710"/>
    <lineage>
        <taxon>Bacteria</taxon>
        <taxon>Bacteria division TA06</taxon>
    </lineage>
</organism>
<dbReference type="GO" id="GO:0046872">
    <property type="term" value="F:metal ion binding"/>
    <property type="evidence" value="ECO:0007669"/>
    <property type="project" value="InterPro"/>
</dbReference>
<sequence length="160" mass="18614">MEIDELLKSIRLAIQLESEAALYYKQAALKTNDELARVVLMQFSQDEEKHRRMLEYAVEKYYLQSGRFDFPEISPPVDYGKDQLSPLYSKKLAELAGEPEPVLSAVKKFAEAERKAILLYRKLADSKQEENFRKFFIALAEWEERHLAALEKQAMFFEGG</sequence>
<gene>
    <name evidence="2" type="ORF">HY768_03900</name>
</gene>
<dbReference type="PANTHER" id="PTHR33531:SF10">
    <property type="entry name" value="BLR7895 PROTEIN"/>
    <property type="match status" value="1"/>
</dbReference>
<dbReference type="GO" id="GO:0016491">
    <property type="term" value="F:oxidoreductase activity"/>
    <property type="evidence" value="ECO:0007669"/>
    <property type="project" value="InterPro"/>
</dbReference>
<comment type="caution">
    <text evidence="2">The sequence shown here is derived from an EMBL/GenBank/DDBJ whole genome shotgun (WGS) entry which is preliminary data.</text>
</comment>
<dbReference type="CDD" id="cd01045">
    <property type="entry name" value="Ferritin_like_AB"/>
    <property type="match status" value="1"/>
</dbReference>
<name>A0A933I9U7_UNCT6</name>
<dbReference type="AlphaFoldDB" id="A0A933I9U7"/>
<dbReference type="Proteomes" id="UP000736328">
    <property type="component" value="Unassembled WGS sequence"/>
</dbReference>
<dbReference type="EMBL" id="JACQXR010000046">
    <property type="protein sequence ID" value="MBI4726359.1"/>
    <property type="molecule type" value="Genomic_DNA"/>
</dbReference>
<dbReference type="InterPro" id="IPR012347">
    <property type="entry name" value="Ferritin-like"/>
</dbReference>
<evidence type="ECO:0000313" key="2">
    <source>
        <dbReference type="EMBL" id="MBI4726359.1"/>
    </source>
</evidence>
<dbReference type="Gene3D" id="1.20.1260.10">
    <property type="match status" value="1"/>
</dbReference>
<evidence type="ECO:0000259" key="1">
    <source>
        <dbReference type="Pfam" id="PF02915"/>
    </source>
</evidence>
<dbReference type="PANTHER" id="PTHR33531">
    <property type="entry name" value="RUBRERYTHRIN SUBFAMILY"/>
    <property type="match status" value="1"/>
</dbReference>
<dbReference type="SUPFAM" id="SSF47240">
    <property type="entry name" value="Ferritin-like"/>
    <property type="match status" value="1"/>
</dbReference>
<reference evidence="2" key="1">
    <citation type="submission" date="2020-07" db="EMBL/GenBank/DDBJ databases">
        <title>Huge and variable diversity of episymbiotic CPR bacteria and DPANN archaea in groundwater ecosystems.</title>
        <authorList>
            <person name="He C.Y."/>
            <person name="Keren R."/>
            <person name="Whittaker M."/>
            <person name="Farag I.F."/>
            <person name="Doudna J."/>
            <person name="Cate J.H.D."/>
            <person name="Banfield J.F."/>
        </authorList>
    </citation>
    <scope>NUCLEOTIDE SEQUENCE</scope>
    <source>
        <strain evidence="2">NC_groundwater_1520_Pr4_B-0.1um_53_5</strain>
    </source>
</reference>